<dbReference type="FunFam" id="3.40.309.10:FF:000009">
    <property type="entry name" value="Aldehyde dehydrogenase A"/>
    <property type="match status" value="1"/>
</dbReference>
<evidence type="ECO:0000259" key="7">
    <source>
        <dbReference type="Pfam" id="PF00171"/>
    </source>
</evidence>
<evidence type="ECO:0000256" key="5">
    <source>
        <dbReference type="PROSITE-ProRule" id="PRU10007"/>
    </source>
</evidence>
<evidence type="ECO:0000313" key="8">
    <source>
        <dbReference type="EMBL" id="OAP55183.1"/>
    </source>
</evidence>
<dbReference type="Gene3D" id="3.40.605.10">
    <property type="entry name" value="Aldehyde Dehydrogenase, Chain A, domain 1"/>
    <property type="match status" value="1"/>
</dbReference>
<dbReference type="Pfam" id="PF00171">
    <property type="entry name" value="Aldedh"/>
    <property type="match status" value="1"/>
</dbReference>
<accession>A0A178Z7M7</accession>
<reference evidence="8 9" key="1">
    <citation type="submission" date="2016-04" db="EMBL/GenBank/DDBJ databases">
        <title>Draft genome of Fonsecaea erecta CBS 125763.</title>
        <authorList>
            <person name="Weiss V.A."/>
            <person name="Vicente V.A."/>
            <person name="Raittz R.T."/>
            <person name="Moreno L.F."/>
            <person name="De Souza E.M."/>
            <person name="Pedrosa F.O."/>
            <person name="Steffens M.B."/>
            <person name="Faoro H."/>
            <person name="Tadra-Sfeir M.Z."/>
            <person name="Najafzadeh M.J."/>
            <person name="Felipe M.S."/>
            <person name="Teixeira M."/>
            <person name="Sun J."/>
            <person name="Xi L."/>
            <person name="Gomes R."/>
            <person name="De Azevedo C.M."/>
            <person name="Salgado C.G."/>
            <person name="Da Silva M.B."/>
            <person name="Nascimento M.F."/>
            <person name="Queiroz-Telles F."/>
            <person name="Attili D.S."/>
            <person name="Gorbushina A."/>
        </authorList>
    </citation>
    <scope>NUCLEOTIDE SEQUENCE [LARGE SCALE GENOMIC DNA]</scope>
    <source>
        <strain evidence="8 9">CBS 125763</strain>
    </source>
</reference>
<dbReference type="SUPFAM" id="SSF53720">
    <property type="entry name" value="ALDH-like"/>
    <property type="match status" value="1"/>
</dbReference>
<dbReference type="STRING" id="1367422.A0A178Z7M7"/>
<dbReference type="FunFam" id="3.40.605.10:FF:000007">
    <property type="entry name" value="NAD/NADP-dependent betaine aldehyde dehydrogenase"/>
    <property type="match status" value="1"/>
</dbReference>
<dbReference type="GeneID" id="30015051"/>
<evidence type="ECO:0000256" key="3">
    <source>
        <dbReference type="ARBA" id="ARBA00024226"/>
    </source>
</evidence>
<dbReference type="Gene3D" id="3.40.309.10">
    <property type="entry name" value="Aldehyde Dehydrogenase, Chain A, domain 2"/>
    <property type="match status" value="1"/>
</dbReference>
<feature type="domain" description="Aldehyde dehydrogenase" evidence="7">
    <location>
        <begin position="28"/>
        <end position="485"/>
    </location>
</feature>
<name>A0A178Z7M7_9EURO</name>
<keyword evidence="2 6" id="KW-0560">Oxidoreductase</keyword>
<evidence type="ECO:0000256" key="1">
    <source>
        <dbReference type="ARBA" id="ARBA00009986"/>
    </source>
</evidence>
<dbReference type="InterPro" id="IPR016162">
    <property type="entry name" value="Ald_DH_N"/>
</dbReference>
<gene>
    <name evidence="8" type="ORF">AYL99_10883</name>
</gene>
<evidence type="ECO:0000256" key="2">
    <source>
        <dbReference type="ARBA" id="ARBA00023002"/>
    </source>
</evidence>
<feature type="active site" evidence="5">
    <location>
        <position position="258"/>
    </location>
</feature>
<keyword evidence="9" id="KW-1185">Reference proteome</keyword>
<protein>
    <recommendedName>
        <fullName evidence="3">aldehyde dehydrogenase (NAD(+))</fullName>
        <ecNumber evidence="3">1.2.1.3</ecNumber>
    </recommendedName>
</protein>
<dbReference type="InterPro" id="IPR015590">
    <property type="entry name" value="Aldehyde_DH_dom"/>
</dbReference>
<evidence type="ECO:0000313" key="9">
    <source>
        <dbReference type="Proteomes" id="UP000078343"/>
    </source>
</evidence>
<dbReference type="RefSeq" id="XP_018688550.1">
    <property type="nucleotide sequence ID" value="XM_018842389.1"/>
</dbReference>
<evidence type="ECO:0000256" key="6">
    <source>
        <dbReference type="RuleBase" id="RU003345"/>
    </source>
</evidence>
<sequence length="490" mass="53371">MVDLPEHLAKVLPKQRDLYYAGKFQAPESPKNYVETFNPATGKAITKVAQATTADTEAAIKAAHEAFPAWRDTHPEKRREYLQKAASIVRAHARQLALIDSINTGNPFKEMIPDAITAADALDYFAGLIPMVKGETVPMGTEGFHYTLREPLGVVARIVAYNHPIMFCAQKMAAPLAAGNTVIMKPAEQAPLSALYLAELLHGVFPPGVVSIVNGGLDSGVTLSTHPLVKMITLIGSVPTGKAIYKSASGTLKPLLFELGGKNALVAYPDADIDKLVDGITRGMNYLWAGQSCGSTSRVFLHESVHDKVLEQVVERVKKSFVPGDPTDEKTTMGPLISAAALERVKGFCKDAVAEGARLVLGGKQPESMKEGNFFEPTIFADVTPEMRVAKEEVFGPIQSIFKWTDEEDVWKIVNSTNYGLTGAVYTRDLKTAQRAVNRFETGYVWVNNVAKHYLNMPFGGQKNSGLGREECFDELIAFTQQKAVNVSLT</sequence>
<proteinExistence type="inferred from homology"/>
<dbReference type="InterPro" id="IPR016161">
    <property type="entry name" value="Ald_DH/histidinol_DH"/>
</dbReference>
<dbReference type="PROSITE" id="PS00687">
    <property type="entry name" value="ALDEHYDE_DEHYDR_GLU"/>
    <property type="match status" value="1"/>
</dbReference>
<dbReference type="InterPro" id="IPR016163">
    <property type="entry name" value="Ald_DH_C"/>
</dbReference>
<dbReference type="OrthoDB" id="310895at2759"/>
<dbReference type="Proteomes" id="UP000078343">
    <property type="component" value="Unassembled WGS sequence"/>
</dbReference>
<dbReference type="EC" id="1.2.1.3" evidence="3"/>
<dbReference type="AlphaFoldDB" id="A0A178Z7M7"/>
<dbReference type="EMBL" id="LVYI01000012">
    <property type="protein sequence ID" value="OAP55183.1"/>
    <property type="molecule type" value="Genomic_DNA"/>
</dbReference>
<comment type="catalytic activity">
    <reaction evidence="4">
        <text>an aldehyde + NAD(+) + H2O = a carboxylate + NADH + 2 H(+)</text>
        <dbReference type="Rhea" id="RHEA:16185"/>
        <dbReference type="ChEBI" id="CHEBI:15377"/>
        <dbReference type="ChEBI" id="CHEBI:15378"/>
        <dbReference type="ChEBI" id="CHEBI:17478"/>
        <dbReference type="ChEBI" id="CHEBI:29067"/>
        <dbReference type="ChEBI" id="CHEBI:57540"/>
        <dbReference type="ChEBI" id="CHEBI:57945"/>
        <dbReference type="EC" id="1.2.1.3"/>
    </reaction>
</comment>
<dbReference type="GO" id="GO:0004029">
    <property type="term" value="F:aldehyde dehydrogenase (NAD+) activity"/>
    <property type="evidence" value="ECO:0007669"/>
    <property type="project" value="UniProtKB-EC"/>
</dbReference>
<comment type="caution">
    <text evidence="8">The sequence shown here is derived from an EMBL/GenBank/DDBJ whole genome shotgun (WGS) entry which is preliminary data.</text>
</comment>
<evidence type="ECO:0000256" key="4">
    <source>
        <dbReference type="ARBA" id="ARBA00049194"/>
    </source>
</evidence>
<dbReference type="PANTHER" id="PTHR11699">
    <property type="entry name" value="ALDEHYDE DEHYDROGENASE-RELATED"/>
    <property type="match status" value="1"/>
</dbReference>
<dbReference type="InterPro" id="IPR029510">
    <property type="entry name" value="Ald_DH_CS_GLU"/>
</dbReference>
<organism evidence="8 9">
    <name type="scientific">Fonsecaea erecta</name>
    <dbReference type="NCBI Taxonomy" id="1367422"/>
    <lineage>
        <taxon>Eukaryota</taxon>
        <taxon>Fungi</taxon>
        <taxon>Dikarya</taxon>
        <taxon>Ascomycota</taxon>
        <taxon>Pezizomycotina</taxon>
        <taxon>Eurotiomycetes</taxon>
        <taxon>Chaetothyriomycetidae</taxon>
        <taxon>Chaetothyriales</taxon>
        <taxon>Herpotrichiellaceae</taxon>
        <taxon>Fonsecaea</taxon>
    </lineage>
</organism>
<comment type="similarity">
    <text evidence="1 6">Belongs to the aldehyde dehydrogenase family.</text>
</comment>